<evidence type="ECO:0000256" key="2">
    <source>
        <dbReference type="ARBA" id="ARBA00022490"/>
    </source>
</evidence>
<dbReference type="InterPro" id="IPR036612">
    <property type="entry name" value="KH_dom_type_1_sf"/>
</dbReference>
<dbReference type="EC" id="2.7.7.8" evidence="8"/>
<feature type="binding site" evidence="8">
    <location>
        <position position="491"/>
    </location>
    <ligand>
        <name>Mg(2+)</name>
        <dbReference type="ChEBI" id="CHEBI:18420"/>
    </ligand>
</feature>
<dbReference type="PANTHER" id="PTHR11252">
    <property type="entry name" value="POLYRIBONUCLEOTIDE NUCLEOTIDYLTRANSFERASE"/>
    <property type="match status" value="1"/>
</dbReference>
<comment type="subcellular location">
    <subcellularLocation>
        <location evidence="8">Cytoplasm</location>
    </subcellularLocation>
</comment>
<dbReference type="SMART" id="SM00316">
    <property type="entry name" value="S1"/>
    <property type="match status" value="1"/>
</dbReference>
<dbReference type="Gene3D" id="3.30.230.70">
    <property type="entry name" value="GHMP Kinase, N-terminal domain"/>
    <property type="match status" value="2"/>
</dbReference>
<dbReference type="SMART" id="SM00322">
    <property type="entry name" value="KH"/>
    <property type="match status" value="1"/>
</dbReference>
<keyword evidence="5 8" id="KW-0479">Metal-binding</keyword>
<dbReference type="InterPro" id="IPR020568">
    <property type="entry name" value="Ribosomal_Su5_D2-typ_SF"/>
</dbReference>
<feature type="domain" description="S1 motif" evidence="9">
    <location>
        <begin position="621"/>
        <end position="688"/>
    </location>
</feature>
<keyword evidence="4 8" id="KW-0548">Nucleotidyltransferase</keyword>
<reference evidence="10" key="1">
    <citation type="journal article" date="2020" name="mSystems">
        <title>Genome- and Community-Level Interaction Insights into Carbon Utilization and Element Cycling Functions of Hydrothermarchaeota in Hydrothermal Sediment.</title>
        <authorList>
            <person name="Zhou Z."/>
            <person name="Liu Y."/>
            <person name="Xu W."/>
            <person name="Pan J."/>
            <person name="Luo Z.H."/>
            <person name="Li M."/>
        </authorList>
    </citation>
    <scope>NUCLEOTIDE SEQUENCE [LARGE SCALE GENOMIC DNA]</scope>
    <source>
        <strain evidence="10">SpSt-500</strain>
    </source>
</reference>
<dbReference type="FunFam" id="2.40.50.140:FF:000189">
    <property type="entry name" value="Polyribonucleotide nucleotidyltransferase, putative"/>
    <property type="match status" value="1"/>
</dbReference>
<dbReference type="Gene3D" id="3.30.1370.10">
    <property type="entry name" value="K Homology domain, type 1"/>
    <property type="match status" value="1"/>
</dbReference>
<dbReference type="GO" id="GO:0006402">
    <property type="term" value="P:mRNA catabolic process"/>
    <property type="evidence" value="ECO:0007669"/>
    <property type="project" value="UniProtKB-UniRule"/>
</dbReference>
<evidence type="ECO:0000259" key="9">
    <source>
        <dbReference type="PROSITE" id="PS50126"/>
    </source>
</evidence>
<dbReference type="PROSITE" id="PS50084">
    <property type="entry name" value="KH_TYPE_1"/>
    <property type="match status" value="1"/>
</dbReference>
<dbReference type="GO" id="GO:0000287">
    <property type="term" value="F:magnesium ion binding"/>
    <property type="evidence" value="ECO:0007669"/>
    <property type="project" value="UniProtKB-UniRule"/>
</dbReference>
<keyword evidence="3 8" id="KW-0808">Transferase</keyword>
<dbReference type="GO" id="GO:0003723">
    <property type="term" value="F:RNA binding"/>
    <property type="evidence" value="ECO:0007669"/>
    <property type="project" value="UniProtKB-UniRule"/>
</dbReference>
<dbReference type="Pfam" id="PF03725">
    <property type="entry name" value="RNase_PH_C"/>
    <property type="match status" value="1"/>
</dbReference>
<dbReference type="InterPro" id="IPR015848">
    <property type="entry name" value="PNPase_PH_RNA-bd_bac/org-type"/>
</dbReference>
<dbReference type="InterPro" id="IPR012340">
    <property type="entry name" value="NA-bd_OB-fold"/>
</dbReference>
<evidence type="ECO:0000256" key="6">
    <source>
        <dbReference type="ARBA" id="ARBA00022842"/>
    </source>
</evidence>
<dbReference type="FunFam" id="3.30.1370.10:FF:000001">
    <property type="entry name" value="Polyribonucleotide nucleotidyltransferase"/>
    <property type="match status" value="1"/>
</dbReference>
<comment type="cofactor">
    <cofactor evidence="8">
        <name>Mg(2+)</name>
        <dbReference type="ChEBI" id="CHEBI:18420"/>
    </cofactor>
</comment>
<dbReference type="SUPFAM" id="SSF54211">
    <property type="entry name" value="Ribosomal protein S5 domain 2-like"/>
    <property type="match status" value="2"/>
</dbReference>
<comment type="caution">
    <text evidence="10">The sequence shown here is derived from an EMBL/GenBank/DDBJ whole genome shotgun (WGS) entry which is preliminary data.</text>
</comment>
<dbReference type="InterPro" id="IPR001247">
    <property type="entry name" value="ExoRNase_PH_dom1"/>
</dbReference>
<dbReference type="InterPro" id="IPR003029">
    <property type="entry name" value="S1_domain"/>
</dbReference>
<keyword evidence="2 8" id="KW-0963">Cytoplasm</keyword>
<dbReference type="CDD" id="cd02393">
    <property type="entry name" value="KH-I_PNPase"/>
    <property type="match status" value="1"/>
</dbReference>
<dbReference type="Pfam" id="PF00013">
    <property type="entry name" value="KH_1"/>
    <property type="match status" value="1"/>
</dbReference>
<dbReference type="FunFam" id="3.30.230.70:FF:000002">
    <property type="entry name" value="Polyribonucleotide nucleotidyltransferase"/>
    <property type="match status" value="1"/>
</dbReference>
<evidence type="ECO:0000256" key="7">
    <source>
        <dbReference type="ARBA" id="ARBA00022884"/>
    </source>
</evidence>
<comment type="function">
    <text evidence="8">Involved in mRNA degradation. Catalyzes the phosphorolysis of single-stranded polyribonucleotides processively in the 3'- to 5'-direction.</text>
</comment>
<keyword evidence="6 8" id="KW-0460">Magnesium</keyword>
<keyword evidence="7 8" id="KW-0694">RNA-binding</keyword>
<comment type="similarity">
    <text evidence="1 8">Belongs to the polyribonucleotide nucleotidyltransferase family.</text>
</comment>
<accession>A0A832CY36</accession>
<evidence type="ECO:0000313" key="10">
    <source>
        <dbReference type="EMBL" id="HGT48256.1"/>
    </source>
</evidence>
<dbReference type="InterPro" id="IPR036345">
    <property type="entry name" value="ExoRNase_PH_dom2_sf"/>
</dbReference>
<dbReference type="NCBIfam" id="TIGR03591">
    <property type="entry name" value="polynuc_phos"/>
    <property type="match status" value="1"/>
</dbReference>
<dbReference type="HAMAP" id="MF_01595">
    <property type="entry name" value="PNPase"/>
    <property type="match status" value="1"/>
</dbReference>
<dbReference type="CDD" id="cd11363">
    <property type="entry name" value="RNase_PH_PNPase_1"/>
    <property type="match status" value="1"/>
</dbReference>
<dbReference type="InterPro" id="IPR004087">
    <property type="entry name" value="KH_dom"/>
</dbReference>
<evidence type="ECO:0000256" key="3">
    <source>
        <dbReference type="ARBA" id="ARBA00022679"/>
    </source>
</evidence>
<dbReference type="AlphaFoldDB" id="A0A832CY36"/>
<dbReference type="PIRSF" id="PIRSF005499">
    <property type="entry name" value="PNPase"/>
    <property type="match status" value="1"/>
</dbReference>
<dbReference type="Pfam" id="PF01138">
    <property type="entry name" value="RNase_PH"/>
    <property type="match status" value="2"/>
</dbReference>
<dbReference type="NCBIfam" id="NF008805">
    <property type="entry name" value="PRK11824.1"/>
    <property type="match status" value="1"/>
</dbReference>
<evidence type="ECO:0000256" key="5">
    <source>
        <dbReference type="ARBA" id="ARBA00022723"/>
    </source>
</evidence>
<dbReference type="InterPro" id="IPR004088">
    <property type="entry name" value="KH_dom_type_1"/>
</dbReference>
<name>A0A832CY36_9BACT</name>
<dbReference type="GO" id="GO:0005829">
    <property type="term" value="C:cytosol"/>
    <property type="evidence" value="ECO:0007669"/>
    <property type="project" value="TreeGrafter"/>
</dbReference>
<dbReference type="EMBL" id="DSVI01000011">
    <property type="protein sequence ID" value="HGT48256.1"/>
    <property type="molecule type" value="Genomic_DNA"/>
</dbReference>
<dbReference type="InterPro" id="IPR012162">
    <property type="entry name" value="PNPase"/>
</dbReference>
<dbReference type="SUPFAM" id="SSF55666">
    <property type="entry name" value="Ribonuclease PH domain 2-like"/>
    <property type="match status" value="2"/>
</dbReference>
<evidence type="ECO:0000256" key="1">
    <source>
        <dbReference type="ARBA" id="ARBA00007404"/>
    </source>
</evidence>
<evidence type="ECO:0000256" key="4">
    <source>
        <dbReference type="ARBA" id="ARBA00022695"/>
    </source>
</evidence>
<protein>
    <recommendedName>
        <fullName evidence="8">Polyribonucleotide nucleotidyltransferase</fullName>
        <ecNumber evidence="8">2.7.7.8</ecNumber>
    </recommendedName>
    <alternativeName>
        <fullName evidence="8">Polynucleotide phosphorylase</fullName>
        <shortName evidence="8">PNPase</shortName>
    </alternativeName>
</protein>
<dbReference type="Pfam" id="PF03726">
    <property type="entry name" value="PNPase"/>
    <property type="match status" value="1"/>
</dbReference>
<feature type="binding site" evidence="8">
    <location>
        <position position="485"/>
    </location>
    <ligand>
        <name>Mg(2+)</name>
        <dbReference type="ChEBI" id="CHEBI:18420"/>
    </ligand>
</feature>
<dbReference type="CDD" id="cd04472">
    <property type="entry name" value="S1_PNPase"/>
    <property type="match status" value="1"/>
</dbReference>
<dbReference type="Gene3D" id="2.40.50.140">
    <property type="entry name" value="Nucleic acid-binding proteins"/>
    <property type="match status" value="1"/>
</dbReference>
<proteinExistence type="inferred from homology"/>
<dbReference type="GO" id="GO:0006396">
    <property type="term" value="P:RNA processing"/>
    <property type="evidence" value="ECO:0007669"/>
    <property type="project" value="InterPro"/>
</dbReference>
<gene>
    <name evidence="8 10" type="primary">pnp</name>
    <name evidence="10" type="ORF">ENS56_09485</name>
</gene>
<dbReference type="PROSITE" id="PS50126">
    <property type="entry name" value="S1"/>
    <property type="match status" value="1"/>
</dbReference>
<dbReference type="GO" id="GO:0004654">
    <property type="term" value="F:polyribonucleotide nucleotidyltransferase activity"/>
    <property type="evidence" value="ECO:0007669"/>
    <property type="project" value="UniProtKB-UniRule"/>
</dbReference>
<dbReference type="SUPFAM" id="SSF54791">
    <property type="entry name" value="Eukaryotic type KH-domain (KH-domain type I)"/>
    <property type="match status" value="1"/>
</dbReference>
<dbReference type="SUPFAM" id="SSF50249">
    <property type="entry name" value="Nucleic acid-binding proteins"/>
    <property type="match status" value="1"/>
</dbReference>
<dbReference type="Pfam" id="PF00575">
    <property type="entry name" value="S1"/>
    <property type="match status" value="1"/>
</dbReference>
<dbReference type="InterPro" id="IPR027408">
    <property type="entry name" value="PNPase/RNase_PH_dom_sf"/>
</dbReference>
<sequence length="705" mass="77919">MAIIKKEVEIGGKTFSIETGRYARQANGAVMVRYGDTMVLVTAVASEEVKEDQDFFPLQVEYREKTSAAGKIPGGYIKREGRPTEKEILSARLCDRPIRPLFPQNFMNETQVIAMVLSYDGENDADVLAACGASAALTISDIPFDGPMGEVRVGRIDGKFVINPTHQQLELSDMELVVAGTGDSIMMVEGEAKEVSEAEMLEALKFAQTEIRKIVELQLELQKEAGKAKWAVPDKVIDENLKQDVNELAFEKLKSIVYSVLTKEERSAKNKELAEFVKTTLAEKYPEQEKVIAELLHDMEKDLMRQRILTEGVRLDGRTTTDIRPITIETSLLPRTHGSALFTRGETQSLTTVTLGTKNDEQLVDGLLQEYTKKFMLHYNFPPFSVGEVGRMTGVSRREIGHGNLAERSLKMVFPSEDVFPYTVRVISDILESNGSSSMATVCAGSLAMMDAGIPIKAAVSGIAMGLVKEGEQYAILSDILGNEDHLGDMDFKVAGTSKGITGLQMDIKIQGISFEIMEKALAQAKEGRMKILEIMNQAISEPRPHLSPYAPRLITMKIDTDQIGLVIGPGGKTIQGMQRLFGVEIVIDEDGTVNIASPNRENAQKCKEYIKKLTATPEVGEIYEGVVTKIMDFGAFVEILPGKEGLLHISQIDNKRVNKVSDYFKVGDKVIVKLLKIEDGKLSLSRKEVLNSNSEENKPKEKQQ</sequence>
<dbReference type="GO" id="GO:0000175">
    <property type="term" value="F:3'-5'-RNA exonuclease activity"/>
    <property type="evidence" value="ECO:0007669"/>
    <property type="project" value="TreeGrafter"/>
</dbReference>
<organism evidence="10">
    <name type="scientific">Ignavibacterium album</name>
    <dbReference type="NCBI Taxonomy" id="591197"/>
    <lineage>
        <taxon>Bacteria</taxon>
        <taxon>Pseudomonadati</taxon>
        <taxon>Ignavibacteriota</taxon>
        <taxon>Ignavibacteria</taxon>
        <taxon>Ignavibacteriales</taxon>
        <taxon>Ignavibacteriaceae</taxon>
        <taxon>Ignavibacterium</taxon>
    </lineage>
</organism>
<dbReference type="FunFam" id="3.30.230.70:FF:000001">
    <property type="entry name" value="Polyribonucleotide nucleotidyltransferase"/>
    <property type="match status" value="1"/>
</dbReference>
<dbReference type="CDD" id="cd11364">
    <property type="entry name" value="RNase_PH_PNPase_2"/>
    <property type="match status" value="1"/>
</dbReference>
<dbReference type="InterPro" id="IPR015847">
    <property type="entry name" value="ExoRNase_PH_dom2"/>
</dbReference>
<evidence type="ECO:0000256" key="8">
    <source>
        <dbReference type="HAMAP-Rule" id="MF_01595"/>
    </source>
</evidence>
<comment type="catalytic activity">
    <reaction evidence="8">
        <text>RNA(n+1) + phosphate = RNA(n) + a ribonucleoside 5'-diphosphate</text>
        <dbReference type="Rhea" id="RHEA:22096"/>
        <dbReference type="Rhea" id="RHEA-COMP:14527"/>
        <dbReference type="Rhea" id="RHEA-COMP:17342"/>
        <dbReference type="ChEBI" id="CHEBI:43474"/>
        <dbReference type="ChEBI" id="CHEBI:57930"/>
        <dbReference type="ChEBI" id="CHEBI:140395"/>
        <dbReference type="EC" id="2.7.7.8"/>
    </reaction>
</comment>
<dbReference type="PANTHER" id="PTHR11252:SF0">
    <property type="entry name" value="POLYRIBONUCLEOTIDE NUCLEOTIDYLTRANSFERASE 1, MITOCHONDRIAL"/>
    <property type="match status" value="1"/>
</dbReference>